<protein>
    <recommendedName>
        <fullName evidence="10">Small ribosomal subunit biogenesis GTPase RsgA</fullName>
        <ecNumber evidence="10">3.6.1.-</ecNumber>
    </recommendedName>
</protein>
<name>A0A2T6BMH1_9RHOB</name>
<keyword evidence="6 10" id="KW-0378">Hydrolase</keyword>
<evidence type="ECO:0000256" key="7">
    <source>
        <dbReference type="ARBA" id="ARBA00022833"/>
    </source>
</evidence>
<evidence type="ECO:0000256" key="9">
    <source>
        <dbReference type="ARBA" id="ARBA00023134"/>
    </source>
</evidence>
<dbReference type="RefSeq" id="WP_245912962.1">
    <property type="nucleotide sequence ID" value="NZ_QBKS01000001.1"/>
</dbReference>
<keyword evidence="14" id="KW-1185">Reference proteome</keyword>
<proteinExistence type="inferred from homology"/>
<organism evidence="13 14">
    <name type="scientific">Litoreibacter ponti</name>
    <dbReference type="NCBI Taxonomy" id="1510457"/>
    <lineage>
        <taxon>Bacteria</taxon>
        <taxon>Pseudomonadati</taxon>
        <taxon>Pseudomonadota</taxon>
        <taxon>Alphaproteobacteria</taxon>
        <taxon>Rhodobacterales</taxon>
        <taxon>Roseobacteraceae</taxon>
        <taxon>Litoreibacter</taxon>
    </lineage>
</organism>
<feature type="binding site" evidence="10">
    <location>
        <begin position="145"/>
        <end position="148"/>
    </location>
    <ligand>
        <name>GTP</name>
        <dbReference type="ChEBI" id="CHEBI:37565"/>
    </ligand>
</feature>
<feature type="binding site" evidence="10">
    <location>
        <position position="277"/>
    </location>
    <ligand>
        <name>Zn(2+)</name>
        <dbReference type="ChEBI" id="CHEBI:29105"/>
    </ligand>
</feature>
<dbReference type="InterPro" id="IPR004881">
    <property type="entry name" value="Ribosome_biogen_GTPase_RsgA"/>
</dbReference>
<dbReference type="GO" id="GO:0042274">
    <property type="term" value="P:ribosomal small subunit biogenesis"/>
    <property type="evidence" value="ECO:0007669"/>
    <property type="project" value="UniProtKB-UniRule"/>
</dbReference>
<dbReference type="InterPro" id="IPR010914">
    <property type="entry name" value="RsgA_GTPase_dom"/>
</dbReference>
<keyword evidence="9 10" id="KW-0342">GTP-binding</keyword>
<dbReference type="PROSITE" id="PS50936">
    <property type="entry name" value="ENGC_GTPASE"/>
    <property type="match status" value="1"/>
</dbReference>
<feature type="binding site" evidence="10">
    <location>
        <begin position="197"/>
        <end position="205"/>
    </location>
    <ligand>
        <name>GTP</name>
        <dbReference type="ChEBI" id="CHEBI:37565"/>
    </ligand>
</feature>
<dbReference type="Gene3D" id="3.40.50.300">
    <property type="entry name" value="P-loop containing nucleotide triphosphate hydrolases"/>
    <property type="match status" value="1"/>
</dbReference>
<dbReference type="GO" id="GO:0005525">
    <property type="term" value="F:GTP binding"/>
    <property type="evidence" value="ECO:0007669"/>
    <property type="project" value="UniProtKB-UniRule"/>
</dbReference>
<accession>A0A2T6BMH1</accession>
<evidence type="ECO:0000313" key="13">
    <source>
        <dbReference type="EMBL" id="PTX57256.1"/>
    </source>
</evidence>
<evidence type="ECO:0000256" key="1">
    <source>
        <dbReference type="ARBA" id="ARBA00022490"/>
    </source>
</evidence>
<evidence type="ECO:0000256" key="5">
    <source>
        <dbReference type="ARBA" id="ARBA00022741"/>
    </source>
</evidence>
<evidence type="ECO:0000256" key="2">
    <source>
        <dbReference type="ARBA" id="ARBA00022517"/>
    </source>
</evidence>
<keyword evidence="3 10" id="KW-0479">Metal-binding</keyword>
<sequence>MSAPATLAELGWRNFFMQQLDVDELGVLTPARVTAVHRAQLEVLTEDGPREVLPYASEDDPELGRATVGDWLLLTDSVQPVRLLERASLFKRKPPLEGRRTQLIAANLDTLFVVTSCNRDFNVARLERYLAMAADAEVTPVIVLTKVDQAEDADSFIDQARAISRDVQVEALNAKDPAQASRLLPWCGLGQTVAFVGSSGVGKSTLVNTLTDQAIETQGIREADARGRHTTTHREMHRLPSGGWLIDTPGMRELQLTDVQAGIEELFGDIEELALACKFRDCAHESEPGCAVRAAVEAGALDQARVDRWRKLAAEEAHNTATVAERHRRDRAFGKMVKDAMSAKRRPDRS</sequence>
<reference evidence="13 14" key="1">
    <citation type="submission" date="2018-04" db="EMBL/GenBank/DDBJ databases">
        <title>Genomic Encyclopedia of Archaeal and Bacterial Type Strains, Phase II (KMG-II): from individual species to whole genera.</title>
        <authorList>
            <person name="Goeker M."/>
        </authorList>
    </citation>
    <scope>NUCLEOTIDE SEQUENCE [LARGE SCALE GENOMIC DNA]</scope>
    <source>
        <strain evidence="13 14">DSM 100977</strain>
    </source>
</reference>
<dbReference type="PANTHER" id="PTHR32120">
    <property type="entry name" value="SMALL RIBOSOMAL SUBUNIT BIOGENESIS GTPASE RSGA"/>
    <property type="match status" value="1"/>
</dbReference>
<dbReference type="GO" id="GO:0005737">
    <property type="term" value="C:cytoplasm"/>
    <property type="evidence" value="ECO:0007669"/>
    <property type="project" value="UniProtKB-SubCell"/>
</dbReference>
<keyword evidence="8 10" id="KW-0694">RNA-binding</keyword>
<feature type="binding site" evidence="10">
    <location>
        <position position="284"/>
    </location>
    <ligand>
        <name>Zn(2+)</name>
        <dbReference type="ChEBI" id="CHEBI:29105"/>
    </ligand>
</feature>
<dbReference type="PROSITE" id="PS51721">
    <property type="entry name" value="G_CP"/>
    <property type="match status" value="1"/>
</dbReference>
<keyword evidence="5 10" id="KW-0547">Nucleotide-binding</keyword>
<comment type="subcellular location">
    <subcellularLocation>
        <location evidence="10">Cytoplasm</location>
    </subcellularLocation>
</comment>
<dbReference type="AlphaFoldDB" id="A0A2T6BMH1"/>
<keyword evidence="4 10" id="KW-0699">rRNA-binding</keyword>
<keyword evidence="1 10" id="KW-0963">Cytoplasm</keyword>
<gene>
    <name evidence="10" type="primary">rsgA</name>
    <name evidence="13" type="ORF">C8N43_1922</name>
</gene>
<dbReference type="Proteomes" id="UP000243978">
    <property type="component" value="Unassembled WGS sequence"/>
</dbReference>
<dbReference type="InterPro" id="IPR027417">
    <property type="entry name" value="P-loop_NTPase"/>
</dbReference>
<evidence type="ECO:0000259" key="11">
    <source>
        <dbReference type="PROSITE" id="PS50936"/>
    </source>
</evidence>
<keyword evidence="2 10" id="KW-0690">Ribosome biogenesis</keyword>
<dbReference type="NCBIfam" id="TIGR00157">
    <property type="entry name" value="ribosome small subunit-dependent GTPase A"/>
    <property type="match status" value="1"/>
</dbReference>
<evidence type="ECO:0000256" key="3">
    <source>
        <dbReference type="ARBA" id="ARBA00022723"/>
    </source>
</evidence>
<evidence type="ECO:0000313" key="14">
    <source>
        <dbReference type="Proteomes" id="UP000243978"/>
    </source>
</evidence>
<comment type="caution">
    <text evidence="13">The sequence shown here is derived from an EMBL/GenBank/DDBJ whole genome shotgun (WGS) entry which is preliminary data.</text>
</comment>
<dbReference type="CDD" id="cd01854">
    <property type="entry name" value="YjeQ_EngC"/>
    <property type="match status" value="1"/>
</dbReference>
<dbReference type="GO" id="GO:0019843">
    <property type="term" value="F:rRNA binding"/>
    <property type="evidence" value="ECO:0007669"/>
    <property type="project" value="UniProtKB-KW"/>
</dbReference>
<comment type="subunit">
    <text evidence="10">Monomer. Associates with 30S ribosomal subunit, binds 16S rRNA.</text>
</comment>
<dbReference type="Gene3D" id="1.10.40.50">
    <property type="entry name" value="Probable gtpase engc, domain 3"/>
    <property type="match status" value="1"/>
</dbReference>
<evidence type="ECO:0000256" key="6">
    <source>
        <dbReference type="ARBA" id="ARBA00022801"/>
    </source>
</evidence>
<comment type="similarity">
    <text evidence="10">Belongs to the TRAFAC class YlqF/YawG GTPase family. RsgA subfamily.</text>
</comment>
<feature type="domain" description="CP-type G" evidence="12">
    <location>
        <begin position="100"/>
        <end position="254"/>
    </location>
</feature>
<dbReference type="InterPro" id="IPR030378">
    <property type="entry name" value="G_CP_dom"/>
</dbReference>
<evidence type="ECO:0000256" key="4">
    <source>
        <dbReference type="ARBA" id="ARBA00022730"/>
    </source>
</evidence>
<dbReference type="EC" id="3.6.1.-" evidence="10"/>
<comment type="cofactor">
    <cofactor evidence="10">
        <name>Zn(2+)</name>
        <dbReference type="ChEBI" id="CHEBI:29105"/>
    </cofactor>
    <text evidence="10">Binds 1 zinc ion per subunit.</text>
</comment>
<dbReference type="HAMAP" id="MF_01820">
    <property type="entry name" value="GTPase_RsgA"/>
    <property type="match status" value="1"/>
</dbReference>
<dbReference type="GO" id="GO:0003924">
    <property type="term" value="F:GTPase activity"/>
    <property type="evidence" value="ECO:0007669"/>
    <property type="project" value="UniProtKB-UniRule"/>
</dbReference>
<comment type="function">
    <text evidence="10">One of several proteins that assist in the late maturation steps of the functional core of the 30S ribosomal subunit. Helps release RbfA from mature subunits. May play a role in the assembly of ribosomal proteins into the subunit. Circularly permuted GTPase that catalyzes slow GTP hydrolysis, GTPase activity is stimulated by the 30S ribosomal subunit.</text>
</comment>
<feature type="domain" description="EngC GTPase" evidence="11">
    <location>
        <begin position="106"/>
        <end position="252"/>
    </location>
</feature>
<dbReference type="EMBL" id="QBKS01000001">
    <property type="protein sequence ID" value="PTX57256.1"/>
    <property type="molecule type" value="Genomic_DNA"/>
</dbReference>
<evidence type="ECO:0000259" key="12">
    <source>
        <dbReference type="PROSITE" id="PS51721"/>
    </source>
</evidence>
<feature type="binding site" evidence="10">
    <location>
        <position position="282"/>
    </location>
    <ligand>
        <name>Zn(2+)</name>
        <dbReference type="ChEBI" id="CHEBI:29105"/>
    </ligand>
</feature>
<evidence type="ECO:0000256" key="10">
    <source>
        <dbReference type="HAMAP-Rule" id="MF_01820"/>
    </source>
</evidence>
<evidence type="ECO:0000256" key="8">
    <source>
        <dbReference type="ARBA" id="ARBA00022884"/>
    </source>
</evidence>
<dbReference type="GO" id="GO:0046872">
    <property type="term" value="F:metal ion binding"/>
    <property type="evidence" value="ECO:0007669"/>
    <property type="project" value="UniProtKB-KW"/>
</dbReference>
<dbReference type="SUPFAM" id="SSF52540">
    <property type="entry name" value="P-loop containing nucleoside triphosphate hydrolases"/>
    <property type="match status" value="1"/>
</dbReference>
<dbReference type="PANTHER" id="PTHR32120:SF10">
    <property type="entry name" value="SMALL RIBOSOMAL SUBUNIT BIOGENESIS GTPASE RSGA"/>
    <property type="match status" value="1"/>
</dbReference>
<dbReference type="Pfam" id="PF03193">
    <property type="entry name" value="RsgA_GTPase"/>
    <property type="match status" value="1"/>
</dbReference>
<feature type="binding site" evidence="10">
    <location>
        <position position="290"/>
    </location>
    <ligand>
        <name>Zn(2+)</name>
        <dbReference type="ChEBI" id="CHEBI:29105"/>
    </ligand>
</feature>
<keyword evidence="7 10" id="KW-0862">Zinc</keyword>